<dbReference type="Proteomes" id="UP001264335">
    <property type="component" value="Unassembled WGS sequence"/>
</dbReference>
<name>A0AAW8SND2_ENTAV</name>
<reference evidence="1 4" key="1">
    <citation type="submission" date="2023-03" db="EMBL/GenBank/DDBJ databases">
        <authorList>
            <person name="Shen W."/>
            <person name="Cai J."/>
        </authorList>
    </citation>
    <scope>NUCLEOTIDE SEQUENCE</scope>
    <source>
        <strain evidence="1">P33-2</strain>
        <strain evidence="2 4">Y2</strain>
    </source>
</reference>
<dbReference type="EMBL" id="JARPWY010000135">
    <property type="protein sequence ID" value="MDT2517000.1"/>
    <property type="molecule type" value="Genomic_DNA"/>
</dbReference>
<protein>
    <recommendedName>
        <fullName evidence="5">TipAS antibiotic-recognition domain-containing protein</fullName>
    </recommendedName>
</protein>
<accession>A0AAW8SND2</accession>
<evidence type="ECO:0000313" key="3">
    <source>
        <dbReference type="Proteomes" id="UP001260773"/>
    </source>
</evidence>
<sequence>MNEAQQSAMKLMENQLESVGFSPVQALTMGLNYYKGGYYDTLNDKDFEIVVKAFVEKYM</sequence>
<evidence type="ECO:0000313" key="4">
    <source>
        <dbReference type="Proteomes" id="UP001264335"/>
    </source>
</evidence>
<evidence type="ECO:0000313" key="2">
    <source>
        <dbReference type="EMBL" id="MDT2517000.1"/>
    </source>
</evidence>
<comment type="caution">
    <text evidence="1">The sequence shown here is derived from an EMBL/GenBank/DDBJ whole genome shotgun (WGS) entry which is preliminary data.</text>
</comment>
<evidence type="ECO:0000313" key="1">
    <source>
        <dbReference type="EMBL" id="MDT2404417.1"/>
    </source>
</evidence>
<dbReference type="Proteomes" id="UP001260773">
    <property type="component" value="Unassembled WGS sequence"/>
</dbReference>
<dbReference type="EMBL" id="JARPWH010000102">
    <property type="protein sequence ID" value="MDT2404417.1"/>
    <property type="molecule type" value="Genomic_DNA"/>
</dbReference>
<gene>
    <name evidence="1" type="ORF">P7D43_18790</name>
    <name evidence="2" type="ORF">P7D79_22515</name>
</gene>
<dbReference type="RefSeq" id="WP_311820695.1">
    <property type="nucleotide sequence ID" value="NZ_JARPWH010000102.1"/>
</dbReference>
<dbReference type="AlphaFoldDB" id="A0AAW8SND2"/>
<proteinExistence type="predicted"/>
<organism evidence="1 3">
    <name type="scientific">Enterococcus avium</name>
    <name type="common">Streptococcus avium</name>
    <dbReference type="NCBI Taxonomy" id="33945"/>
    <lineage>
        <taxon>Bacteria</taxon>
        <taxon>Bacillati</taxon>
        <taxon>Bacillota</taxon>
        <taxon>Bacilli</taxon>
        <taxon>Lactobacillales</taxon>
        <taxon>Enterococcaceae</taxon>
        <taxon>Enterococcus</taxon>
    </lineage>
</organism>
<evidence type="ECO:0008006" key="5">
    <source>
        <dbReference type="Google" id="ProtNLM"/>
    </source>
</evidence>